<keyword evidence="2" id="KW-1015">Disulfide bond</keyword>
<keyword evidence="3" id="KW-0393">Immunoglobulin domain</keyword>
<dbReference type="InterPro" id="IPR036179">
    <property type="entry name" value="Ig-like_dom_sf"/>
</dbReference>
<protein>
    <recommendedName>
        <fullName evidence="6">Ig-like domain-containing protein</fullName>
    </recommendedName>
</protein>
<dbReference type="SMART" id="SM00409">
    <property type="entry name" value="IG"/>
    <property type="match status" value="4"/>
</dbReference>
<proteinExistence type="predicted"/>
<feature type="transmembrane region" description="Helical" evidence="5">
    <location>
        <begin position="550"/>
        <end position="571"/>
    </location>
</feature>
<evidence type="ECO:0000256" key="2">
    <source>
        <dbReference type="ARBA" id="ARBA00023157"/>
    </source>
</evidence>
<dbReference type="AlphaFoldDB" id="A0A3M6TQR0"/>
<keyword evidence="8" id="KW-1185">Reference proteome</keyword>
<accession>A0A3M6TQR0</accession>
<dbReference type="OrthoDB" id="5985314at2759"/>
<evidence type="ECO:0000313" key="7">
    <source>
        <dbReference type="EMBL" id="RMX43661.1"/>
    </source>
</evidence>
<feature type="domain" description="Ig-like" evidence="6">
    <location>
        <begin position="263"/>
        <end position="359"/>
    </location>
</feature>
<evidence type="ECO:0000313" key="8">
    <source>
        <dbReference type="Proteomes" id="UP000275408"/>
    </source>
</evidence>
<evidence type="ECO:0000256" key="1">
    <source>
        <dbReference type="ARBA" id="ARBA00022729"/>
    </source>
</evidence>
<dbReference type="Gene3D" id="2.60.40.10">
    <property type="entry name" value="Immunoglobulins"/>
    <property type="match status" value="4"/>
</dbReference>
<reference evidence="7 8" key="1">
    <citation type="journal article" date="2018" name="Sci. Rep.">
        <title>Comparative analysis of the Pocillopora damicornis genome highlights role of immune system in coral evolution.</title>
        <authorList>
            <person name="Cunning R."/>
            <person name="Bay R.A."/>
            <person name="Gillette P."/>
            <person name="Baker A.C."/>
            <person name="Traylor-Knowles N."/>
        </authorList>
    </citation>
    <scope>NUCLEOTIDE SEQUENCE [LARGE SCALE GENOMIC DNA]</scope>
    <source>
        <strain evidence="7">RSMAS</strain>
        <tissue evidence="7">Whole animal</tissue>
    </source>
</reference>
<dbReference type="InterPro" id="IPR013783">
    <property type="entry name" value="Ig-like_fold"/>
</dbReference>
<dbReference type="PROSITE" id="PS50835">
    <property type="entry name" value="IG_LIKE"/>
    <property type="match status" value="4"/>
</dbReference>
<dbReference type="GO" id="GO:0007156">
    <property type="term" value="P:homophilic cell adhesion via plasma membrane adhesion molecules"/>
    <property type="evidence" value="ECO:0007669"/>
    <property type="project" value="TreeGrafter"/>
</dbReference>
<dbReference type="STRING" id="46731.A0A3M6TQR0"/>
<organism evidence="7 8">
    <name type="scientific">Pocillopora damicornis</name>
    <name type="common">Cauliflower coral</name>
    <name type="synonym">Millepora damicornis</name>
    <dbReference type="NCBI Taxonomy" id="46731"/>
    <lineage>
        <taxon>Eukaryota</taxon>
        <taxon>Metazoa</taxon>
        <taxon>Cnidaria</taxon>
        <taxon>Anthozoa</taxon>
        <taxon>Hexacorallia</taxon>
        <taxon>Scleractinia</taxon>
        <taxon>Astrocoeniina</taxon>
        <taxon>Pocilloporidae</taxon>
        <taxon>Pocillopora</taxon>
    </lineage>
</organism>
<dbReference type="FunFam" id="2.60.40.10:FF:000032">
    <property type="entry name" value="palladin isoform X1"/>
    <property type="match status" value="2"/>
</dbReference>
<dbReference type="PANTHER" id="PTHR45080:SF8">
    <property type="entry name" value="IG-LIKE DOMAIN-CONTAINING PROTEIN"/>
    <property type="match status" value="1"/>
</dbReference>
<evidence type="ECO:0000256" key="3">
    <source>
        <dbReference type="ARBA" id="ARBA00023319"/>
    </source>
</evidence>
<dbReference type="GO" id="GO:0005886">
    <property type="term" value="C:plasma membrane"/>
    <property type="evidence" value="ECO:0007669"/>
    <property type="project" value="TreeGrafter"/>
</dbReference>
<keyword evidence="5" id="KW-1133">Transmembrane helix</keyword>
<feature type="domain" description="Ig-like" evidence="6">
    <location>
        <begin position="35"/>
        <end position="128"/>
    </location>
</feature>
<evidence type="ECO:0000256" key="4">
    <source>
        <dbReference type="SAM" id="MobiDB-lite"/>
    </source>
</evidence>
<sequence length="604" mass="67669">MTGRVKKKRKIEKKQLYQQSITSCQNEILIRAQNIQIIEYPKNQSAFINSSLIFNCTATGHPRPTISWVKNDDPQALQTNPRVEEKVILLDNKTVRSQLLLTGTKMEDIGTYHCVAHNSAGERVSTVSYLLTEDLVMSGLLNLPQAAGMNCNTKLTIIPDVEISINPPRQELSVGTAVNLTCTAQPRSIDAGYYDRWTEYIQWYDPQDKPAGYRCVQGRHMVLKHRCTLMIEKLTADQLGSYTCEAGNGYRAHCRRESVEIRPEGAQNIQIIEYPKNQSAFINSSVTFNCTATGHPRPTISWVKNDDPHALQTNARVEEKVILVDNKTVRSQLLLKGTKMEDIGKYNCVANNSAGERVSRVSFLLKEDLDLQPVQNVEDPTNQSAVVSFTVTFICTAKIHPKPSISCEGGNDRHSTQSTPGTNFHPSGTQTVTQVVEDRWNLSVVIGSDVTLNCITTGHPQSTVRWIKNKNSSDVQSTSKTMITRDRRDQTTHFQLFIEKVKKEDGGKYQCAASNIAGEKASIEVNLHVNDLDLKSESRTLARRTGLSTFQLTAIAFVVSASVFAVGAFLWDRRLLKISKSISMSLLRKSERQSLEDDHKRLKR</sequence>
<dbReference type="InterPro" id="IPR003599">
    <property type="entry name" value="Ig_sub"/>
</dbReference>
<evidence type="ECO:0000256" key="5">
    <source>
        <dbReference type="SAM" id="Phobius"/>
    </source>
</evidence>
<dbReference type="InterPro" id="IPR013098">
    <property type="entry name" value="Ig_I-set"/>
</dbReference>
<dbReference type="Proteomes" id="UP000275408">
    <property type="component" value="Unassembled WGS sequence"/>
</dbReference>
<dbReference type="InterPro" id="IPR007110">
    <property type="entry name" value="Ig-like_dom"/>
</dbReference>
<dbReference type="SMART" id="SM00408">
    <property type="entry name" value="IGc2"/>
    <property type="match status" value="4"/>
</dbReference>
<feature type="region of interest" description="Disordered" evidence="4">
    <location>
        <begin position="406"/>
        <end position="427"/>
    </location>
</feature>
<dbReference type="InterPro" id="IPR003598">
    <property type="entry name" value="Ig_sub2"/>
</dbReference>
<feature type="domain" description="Ig-like" evidence="6">
    <location>
        <begin position="426"/>
        <end position="526"/>
    </location>
</feature>
<comment type="caution">
    <text evidence="7">The sequence shown here is derived from an EMBL/GenBank/DDBJ whole genome shotgun (WGS) entry which is preliminary data.</text>
</comment>
<name>A0A3M6TQR0_POCDA</name>
<keyword evidence="5" id="KW-0472">Membrane</keyword>
<dbReference type="EMBL" id="RCHS01003154">
    <property type="protein sequence ID" value="RMX43661.1"/>
    <property type="molecule type" value="Genomic_DNA"/>
</dbReference>
<gene>
    <name evidence="7" type="ORF">pdam_00016933</name>
</gene>
<dbReference type="Pfam" id="PF07679">
    <property type="entry name" value="I-set"/>
    <property type="match status" value="3"/>
</dbReference>
<dbReference type="InterPro" id="IPR050958">
    <property type="entry name" value="Cell_Adh-Cytoskel_Orgn"/>
</dbReference>
<keyword evidence="1" id="KW-0732">Signal</keyword>
<feature type="compositionally biased region" description="Polar residues" evidence="4">
    <location>
        <begin position="416"/>
        <end position="427"/>
    </location>
</feature>
<keyword evidence="5" id="KW-0812">Transmembrane</keyword>
<evidence type="ECO:0000259" key="6">
    <source>
        <dbReference type="PROSITE" id="PS50835"/>
    </source>
</evidence>
<dbReference type="SUPFAM" id="SSF48726">
    <property type="entry name" value="Immunoglobulin"/>
    <property type="match status" value="4"/>
</dbReference>
<feature type="domain" description="Ig-like" evidence="6">
    <location>
        <begin position="159"/>
        <end position="260"/>
    </location>
</feature>
<dbReference type="PANTHER" id="PTHR45080">
    <property type="entry name" value="CONTACTIN 5"/>
    <property type="match status" value="1"/>
</dbReference>